<keyword evidence="8 13" id="KW-0547">Nucleotide-binding</keyword>
<evidence type="ECO:0000256" key="10">
    <source>
        <dbReference type="ARBA" id="ARBA00022842"/>
    </source>
</evidence>
<organism evidence="18 19">
    <name type="scientific">Allacma fusca</name>
    <dbReference type="NCBI Taxonomy" id="39272"/>
    <lineage>
        <taxon>Eukaryota</taxon>
        <taxon>Metazoa</taxon>
        <taxon>Ecdysozoa</taxon>
        <taxon>Arthropoda</taxon>
        <taxon>Hexapoda</taxon>
        <taxon>Collembola</taxon>
        <taxon>Symphypleona</taxon>
        <taxon>Sminthuridae</taxon>
        <taxon>Allacma</taxon>
    </lineage>
</organism>
<keyword evidence="19" id="KW-1185">Reference proteome</keyword>
<evidence type="ECO:0000256" key="12">
    <source>
        <dbReference type="ARBA" id="ARBA00048830"/>
    </source>
</evidence>
<evidence type="ECO:0000256" key="6">
    <source>
        <dbReference type="ARBA" id="ARBA00022679"/>
    </source>
</evidence>
<comment type="function">
    <text evidence="13">Polymerase that creates the 3'-poly(A) tail of mRNA's.</text>
</comment>
<accession>A0A8J2M683</accession>
<feature type="domain" description="Poly(A) polymerase central" evidence="16">
    <location>
        <begin position="250"/>
        <end position="397"/>
    </location>
</feature>
<keyword evidence="10" id="KW-0460">Magnesium</keyword>
<evidence type="ECO:0000256" key="7">
    <source>
        <dbReference type="ARBA" id="ARBA00022723"/>
    </source>
</evidence>
<comment type="similarity">
    <text evidence="4 13">Belongs to the poly(A) polymerase family.</text>
</comment>
<dbReference type="AlphaFoldDB" id="A0A8J2M683"/>
<comment type="cofactor">
    <cofactor evidence="2">
        <name>Mg(2+)</name>
        <dbReference type="ChEBI" id="CHEBI:18420"/>
    </cofactor>
</comment>
<feature type="domain" description="Poly(A) polymerase RNA-binding" evidence="15">
    <location>
        <begin position="400"/>
        <end position="456"/>
    </location>
</feature>
<dbReference type="Pfam" id="PF04926">
    <property type="entry name" value="PAP_RNA-bind"/>
    <property type="match status" value="2"/>
</dbReference>
<dbReference type="InterPro" id="IPR048840">
    <property type="entry name" value="PolA_pol_NTPase"/>
</dbReference>
<dbReference type="GO" id="GO:0005524">
    <property type="term" value="F:ATP binding"/>
    <property type="evidence" value="ECO:0007669"/>
    <property type="project" value="UniProtKB-KW"/>
</dbReference>
<evidence type="ECO:0000256" key="3">
    <source>
        <dbReference type="ARBA" id="ARBA00004123"/>
    </source>
</evidence>
<keyword evidence="5 13" id="KW-0507">mRNA processing</keyword>
<comment type="cofactor">
    <cofactor evidence="1">
        <name>Mn(2+)</name>
        <dbReference type="ChEBI" id="CHEBI:29035"/>
    </cofactor>
</comment>
<dbReference type="InterPro" id="IPR007010">
    <property type="entry name" value="PolA_pol_RNA-bd_dom"/>
</dbReference>
<evidence type="ECO:0000256" key="14">
    <source>
        <dbReference type="SAM" id="MobiDB-lite"/>
    </source>
</evidence>
<feature type="domain" description="Poly(A) polymerase RNA-binding" evidence="15">
    <location>
        <begin position="460"/>
        <end position="528"/>
    </location>
</feature>
<evidence type="ECO:0000313" key="19">
    <source>
        <dbReference type="Proteomes" id="UP000708208"/>
    </source>
</evidence>
<evidence type="ECO:0000313" key="18">
    <source>
        <dbReference type="EMBL" id="CAG7833646.1"/>
    </source>
</evidence>
<keyword evidence="6 13" id="KW-0808">Transferase</keyword>
<dbReference type="GO" id="GO:0003723">
    <property type="term" value="F:RNA binding"/>
    <property type="evidence" value="ECO:0007669"/>
    <property type="project" value="InterPro"/>
</dbReference>
<dbReference type="OrthoDB" id="412748at2759"/>
<evidence type="ECO:0000256" key="2">
    <source>
        <dbReference type="ARBA" id="ARBA00001946"/>
    </source>
</evidence>
<reference evidence="18" key="1">
    <citation type="submission" date="2021-06" db="EMBL/GenBank/DDBJ databases">
        <authorList>
            <person name="Hodson N. C."/>
            <person name="Mongue J. A."/>
            <person name="Jaron S. K."/>
        </authorList>
    </citation>
    <scope>NUCLEOTIDE SEQUENCE</scope>
</reference>
<proteinExistence type="inferred from homology"/>
<dbReference type="GO" id="GO:0005634">
    <property type="term" value="C:nucleus"/>
    <property type="evidence" value="ECO:0007669"/>
    <property type="project" value="UniProtKB-SubCell"/>
</dbReference>
<evidence type="ECO:0000256" key="5">
    <source>
        <dbReference type="ARBA" id="ARBA00022664"/>
    </source>
</evidence>
<dbReference type="FunFam" id="3.30.460.10:FF:000002">
    <property type="entry name" value="Poly(A) polymerase alpha, putative"/>
    <property type="match status" value="1"/>
</dbReference>
<dbReference type="CDD" id="cd05402">
    <property type="entry name" value="NT_PAP_TUTase"/>
    <property type="match status" value="1"/>
</dbReference>
<dbReference type="InterPro" id="IPR007012">
    <property type="entry name" value="PolA_pol_cen_dom"/>
</dbReference>
<keyword evidence="7" id="KW-0479">Metal-binding</keyword>
<feature type="compositionally biased region" description="Basic and acidic residues" evidence="14">
    <location>
        <begin position="536"/>
        <end position="546"/>
    </location>
</feature>
<feature type="compositionally biased region" description="Low complexity" evidence="14">
    <location>
        <begin position="621"/>
        <end position="637"/>
    </location>
</feature>
<sequence>MGTVNGSMRLPTSENSRTTTIVTSPKLFKMDTSVSNVDNGNQGYSIGSGMSGMTSAISMAQPKPIDVKLTTELEEALKPHGVFESVEEMTHRMEILSKLDALVKEWVRDLSIKKSLPPSVAEQVGGKIYTFGSYRLGVHNKGADIDALCVVPRHIERTDYFTSFFELLKEQPEVSDLRSVEEAFVPLIKMKLEGIEIDMVFARLALKEIPDDMELTDDGLLKNLDQKCVRSLNGCRVTDEILRLVPNIESFRLALRAIKLWAKRNGIYSNVLGYLGGVSWAMLVARTCQLYPNAAAATIVQKFFLVFSKWKWPQPVLLKTMQPQSAQSPVFTVWDPRINAADRYHLMPIITPAYPQQNSTFNTSLSTRQVMIEAFNRGLAITEDIYSGKANWQKLFDAPNFFSLYKHFIVLIASSATAEDQLEWYGLIESKIRHLIGQLERNQYIQLPHIWPKSYPPASPSPDKVHCTQWFIGLIFAKSKDNVNIDLTYDIVSFRNAVNFSAENLKIFKEGMELDALYVRKKDLKHYLPPQVIGSNKRDSDGDGEIRKRKRSSTSMSEDTTPKKNRRNDEESANNDASLNGGIDSDTSSVGFNSSQASERSCLLVDDESSISEGPTSGKDASGTTTSMTTATLSTGLNTGALEVPF</sequence>
<keyword evidence="9 13" id="KW-0067">ATP-binding</keyword>
<evidence type="ECO:0000259" key="16">
    <source>
        <dbReference type="Pfam" id="PF04928"/>
    </source>
</evidence>
<keyword evidence="11 13" id="KW-0539">Nucleus</keyword>
<dbReference type="InterPro" id="IPR014492">
    <property type="entry name" value="PolyA_polymerase"/>
</dbReference>
<dbReference type="FunFam" id="1.10.1410.10:FF:000001">
    <property type="entry name" value="Putative poly(A) polymerase gamma"/>
    <property type="match status" value="1"/>
</dbReference>
<evidence type="ECO:0000259" key="15">
    <source>
        <dbReference type="Pfam" id="PF04926"/>
    </source>
</evidence>
<dbReference type="PIRSF" id="PIRSF018425">
    <property type="entry name" value="PolyA_polymerase"/>
    <property type="match status" value="1"/>
</dbReference>
<name>A0A8J2M683_9HEXA</name>
<dbReference type="EMBL" id="CAJVCH010569969">
    <property type="protein sequence ID" value="CAG7833646.1"/>
    <property type="molecule type" value="Genomic_DNA"/>
</dbReference>
<comment type="subcellular location">
    <subcellularLocation>
        <location evidence="3 13">Nucleus</location>
    </subcellularLocation>
</comment>
<dbReference type="GO" id="GO:0046872">
    <property type="term" value="F:metal ion binding"/>
    <property type="evidence" value="ECO:0007669"/>
    <property type="project" value="UniProtKB-KW"/>
</dbReference>
<gene>
    <name evidence="18" type="ORF">AFUS01_LOCUS43247</name>
</gene>
<comment type="catalytic activity">
    <reaction evidence="12 13">
        <text>RNA(n) + ATP = RNA(n)-3'-adenine ribonucleotide + diphosphate</text>
        <dbReference type="Rhea" id="RHEA:11332"/>
        <dbReference type="Rhea" id="RHEA-COMP:14527"/>
        <dbReference type="Rhea" id="RHEA-COMP:17347"/>
        <dbReference type="ChEBI" id="CHEBI:30616"/>
        <dbReference type="ChEBI" id="CHEBI:33019"/>
        <dbReference type="ChEBI" id="CHEBI:140395"/>
        <dbReference type="ChEBI" id="CHEBI:173115"/>
        <dbReference type="EC" id="2.7.7.19"/>
    </reaction>
</comment>
<evidence type="ECO:0000256" key="11">
    <source>
        <dbReference type="ARBA" id="ARBA00023242"/>
    </source>
</evidence>
<dbReference type="GO" id="GO:0006397">
    <property type="term" value="P:mRNA processing"/>
    <property type="evidence" value="ECO:0007669"/>
    <property type="project" value="UniProtKB-KW"/>
</dbReference>
<evidence type="ECO:0000256" key="8">
    <source>
        <dbReference type="ARBA" id="ARBA00022741"/>
    </source>
</evidence>
<feature type="region of interest" description="Disordered" evidence="14">
    <location>
        <begin position="530"/>
        <end position="646"/>
    </location>
</feature>
<dbReference type="Pfam" id="PF04928">
    <property type="entry name" value="PAP_central"/>
    <property type="match status" value="1"/>
</dbReference>
<evidence type="ECO:0000256" key="9">
    <source>
        <dbReference type="ARBA" id="ARBA00022840"/>
    </source>
</evidence>
<evidence type="ECO:0000256" key="4">
    <source>
        <dbReference type="ARBA" id="ARBA00010912"/>
    </source>
</evidence>
<dbReference type="Proteomes" id="UP000708208">
    <property type="component" value="Unassembled WGS sequence"/>
</dbReference>
<dbReference type="EC" id="2.7.7.19" evidence="13"/>
<dbReference type="PANTHER" id="PTHR10682:SF10">
    <property type="entry name" value="POLYNUCLEOTIDE ADENYLYLTRANSFERASE"/>
    <property type="match status" value="1"/>
</dbReference>
<evidence type="ECO:0000256" key="13">
    <source>
        <dbReference type="PIRNR" id="PIRNR018425"/>
    </source>
</evidence>
<dbReference type="GO" id="GO:1990817">
    <property type="term" value="F:poly(A) RNA polymerase activity"/>
    <property type="evidence" value="ECO:0007669"/>
    <property type="project" value="UniProtKB-EC"/>
</dbReference>
<dbReference type="Pfam" id="PF20750">
    <property type="entry name" value="PAP_NTPase"/>
    <property type="match status" value="1"/>
</dbReference>
<feature type="compositionally biased region" description="Polar residues" evidence="14">
    <location>
        <begin position="585"/>
        <end position="599"/>
    </location>
</feature>
<evidence type="ECO:0000259" key="17">
    <source>
        <dbReference type="Pfam" id="PF20750"/>
    </source>
</evidence>
<evidence type="ECO:0000256" key="1">
    <source>
        <dbReference type="ARBA" id="ARBA00001936"/>
    </source>
</evidence>
<feature type="domain" description="Poly(A) polymerase nucleotidyltransferase" evidence="17">
    <location>
        <begin position="52"/>
        <end position="245"/>
    </location>
</feature>
<protein>
    <recommendedName>
        <fullName evidence="13">Poly(A) polymerase</fullName>
        <ecNumber evidence="13">2.7.7.19</ecNumber>
    </recommendedName>
</protein>
<dbReference type="PANTHER" id="PTHR10682">
    <property type="entry name" value="POLY A POLYMERASE"/>
    <property type="match status" value="1"/>
</dbReference>
<comment type="caution">
    <text evidence="18">The sequence shown here is derived from an EMBL/GenBank/DDBJ whole genome shotgun (WGS) entry which is preliminary data.</text>
</comment>